<feature type="domain" description="N,N-dimethylformamidase beta subunit-like C-terminal" evidence="2">
    <location>
        <begin position="314"/>
        <end position="409"/>
    </location>
</feature>
<organism evidence="3 4">
    <name type="scientific">Kineosporia corallincola</name>
    <dbReference type="NCBI Taxonomy" id="2835133"/>
    <lineage>
        <taxon>Bacteria</taxon>
        <taxon>Bacillati</taxon>
        <taxon>Actinomycetota</taxon>
        <taxon>Actinomycetes</taxon>
        <taxon>Kineosporiales</taxon>
        <taxon>Kineosporiaceae</taxon>
        <taxon>Kineosporia</taxon>
    </lineage>
</organism>
<dbReference type="Proteomes" id="UP001197247">
    <property type="component" value="Unassembled WGS sequence"/>
</dbReference>
<dbReference type="InterPro" id="IPR046540">
    <property type="entry name" value="DMFA2_C"/>
</dbReference>
<dbReference type="EMBL" id="JAHBAY010000001">
    <property type="protein sequence ID" value="MBT0767512.1"/>
    <property type="molecule type" value="Genomic_DNA"/>
</dbReference>
<name>A0ABS5T8V9_9ACTN</name>
<keyword evidence="4" id="KW-1185">Reference proteome</keyword>
<feature type="signal peptide" evidence="1">
    <location>
        <begin position="1"/>
        <end position="24"/>
    </location>
</feature>
<feature type="chain" id="PRO_5047212559" description="N,N-dimethylformamidase beta subunit-like C-terminal domain-containing protein" evidence="1">
    <location>
        <begin position="25"/>
        <end position="445"/>
    </location>
</feature>
<dbReference type="Pfam" id="PF20254">
    <property type="entry name" value="DMFA2_C"/>
    <property type="match status" value="2"/>
</dbReference>
<evidence type="ECO:0000313" key="3">
    <source>
        <dbReference type="EMBL" id="MBT0767512.1"/>
    </source>
</evidence>
<gene>
    <name evidence="3" type="ORF">KIH74_01165</name>
</gene>
<evidence type="ECO:0000313" key="4">
    <source>
        <dbReference type="Proteomes" id="UP001197247"/>
    </source>
</evidence>
<protein>
    <recommendedName>
        <fullName evidence="2">N,N-dimethylformamidase beta subunit-like C-terminal domain-containing protein</fullName>
    </recommendedName>
</protein>
<sequence>MPSPRLLAVTALVALGGLAGLISAGDEGPEPVTAASDVRGGLVSDSPSTGVVAAESRQTGTRAWRFAAARGEAPGLAAYAGAVSAAPGDKVPLYLRGNGSVDVRAFRLGWYGGAGARQVQQASYLATAQTGAPATWQSTGSLDTTGWPEGVYLIRLDLGRASRYLSLTVTGAKSTGTEGRVVVLTSPMTWAAGESTQKHKVTLNRPLATGYGSGGLLAEAGLLAQVERTGTEVVYLTDADLAADPDLLTGATALLVDGDSRFWTAKMRTSVRSAVEAGTNVAYFGAGSATANVVPDATDPRTFTAGGKPVALAARLTGSVATCAAQGRTGLTVSDASWWGFEGAEIEDGEVLKGLVSGDLDRAAAPADVQVVGSTTLACGDTQATSYLERPSGARVFTAGTQAWACTVTGSCTDAQGNALKVDKRAQTVAALVTRNVVEAFATPA</sequence>
<evidence type="ECO:0000259" key="2">
    <source>
        <dbReference type="Pfam" id="PF20254"/>
    </source>
</evidence>
<feature type="domain" description="N,N-dimethylformamidase beta subunit-like C-terminal" evidence="2">
    <location>
        <begin position="103"/>
        <end position="289"/>
    </location>
</feature>
<keyword evidence="1" id="KW-0732">Signal</keyword>
<reference evidence="3 4" key="1">
    <citation type="submission" date="2021-05" db="EMBL/GenBank/DDBJ databases">
        <title>Kineosporia and Streptomyces sp. nov. two new marine actinobacteria isolated from Coral.</title>
        <authorList>
            <person name="Buangrab K."/>
            <person name="Sutthacheep M."/>
            <person name="Yeemin T."/>
            <person name="Harunari E."/>
            <person name="Igarashi Y."/>
            <person name="Kanchanasin P."/>
            <person name="Tanasupawat S."/>
            <person name="Phongsopitanun W."/>
        </authorList>
    </citation>
    <scope>NUCLEOTIDE SEQUENCE [LARGE SCALE GENOMIC DNA]</scope>
    <source>
        <strain evidence="3 4">J2-2</strain>
    </source>
</reference>
<proteinExistence type="predicted"/>
<dbReference type="RefSeq" id="WP_214153496.1">
    <property type="nucleotide sequence ID" value="NZ_JAHBAY010000001.1"/>
</dbReference>
<accession>A0ABS5T8V9</accession>
<comment type="caution">
    <text evidence="3">The sequence shown here is derived from an EMBL/GenBank/DDBJ whole genome shotgun (WGS) entry which is preliminary data.</text>
</comment>
<evidence type="ECO:0000256" key="1">
    <source>
        <dbReference type="SAM" id="SignalP"/>
    </source>
</evidence>